<organism evidence="3">
    <name type="scientific">Poeciliopsis prolifica</name>
    <name type="common">blackstripe livebearer</name>
    <dbReference type="NCBI Taxonomy" id="188132"/>
    <lineage>
        <taxon>Eukaryota</taxon>
        <taxon>Metazoa</taxon>
        <taxon>Chordata</taxon>
        <taxon>Craniata</taxon>
        <taxon>Vertebrata</taxon>
        <taxon>Euteleostomi</taxon>
        <taxon>Actinopterygii</taxon>
        <taxon>Neopterygii</taxon>
        <taxon>Teleostei</taxon>
        <taxon>Neoteleostei</taxon>
        <taxon>Acanthomorphata</taxon>
        <taxon>Ovalentaria</taxon>
        <taxon>Atherinomorphae</taxon>
        <taxon>Cyprinodontiformes</taxon>
        <taxon>Poeciliidae</taxon>
        <taxon>Poeciliinae</taxon>
        <taxon>Poeciliopsis</taxon>
    </lineage>
</organism>
<dbReference type="AlphaFoldDB" id="A0A0S7EJB6"/>
<sequence length="138" mass="15527">MRRQEPCSGSEFSWCGPSPITCPSSRPRLLPSLSLPPRFILVFIAQSSTQLSIHSLCASSNTEGGETRVKQDRKGQSVSDRSGFFQAFVLAVLFWVLFYLLQKAKTISLLGQSEEWAEREGKTKNFPKKQDDVEKDKL</sequence>
<keyword evidence="2" id="KW-0812">Transmembrane</keyword>
<feature type="region of interest" description="Disordered" evidence="1">
    <location>
        <begin position="117"/>
        <end position="138"/>
    </location>
</feature>
<evidence type="ECO:0000313" key="3">
    <source>
        <dbReference type="EMBL" id="JAO05238.1"/>
    </source>
</evidence>
<dbReference type="EMBL" id="GBYX01476439">
    <property type="protein sequence ID" value="JAO05238.1"/>
    <property type="molecule type" value="Transcribed_RNA"/>
</dbReference>
<evidence type="ECO:0000256" key="1">
    <source>
        <dbReference type="SAM" id="MobiDB-lite"/>
    </source>
</evidence>
<feature type="transmembrane region" description="Helical" evidence="2">
    <location>
        <begin position="83"/>
        <end position="101"/>
    </location>
</feature>
<keyword evidence="2" id="KW-1133">Transmembrane helix</keyword>
<proteinExistence type="predicted"/>
<keyword evidence="2" id="KW-0472">Membrane</keyword>
<gene>
    <name evidence="3" type="primary">PPUP9157</name>
</gene>
<name>A0A0S7EJB6_9TELE</name>
<evidence type="ECO:0000256" key="2">
    <source>
        <dbReference type="SAM" id="Phobius"/>
    </source>
</evidence>
<reference evidence="3" key="1">
    <citation type="submission" date="2014-12" db="EMBL/GenBank/DDBJ databases">
        <title>Parallel Evolution in Life History Adaptation Evident in the Tissue-Specific Poeciliopsis prolifica transcriptome.</title>
        <authorList>
            <person name="Jue N.K."/>
            <person name="Foley R.J."/>
            <person name="Obergfell C."/>
            <person name="Reznick D.N."/>
            <person name="O'Neill R.J."/>
            <person name="O'Neill M.J."/>
        </authorList>
    </citation>
    <scope>NUCLEOTIDE SEQUENCE</scope>
</reference>
<protein>
    <submittedName>
        <fullName evidence="3">PPUP9157</fullName>
    </submittedName>
</protein>
<accession>A0A0S7EJB6</accession>